<name>A0A381X7M4_9ZZZZ</name>
<gene>
    <name evidence="2" type="ORF">METZ01_LOCUS113620</name>
</gene>
<evidence type="ECO:0000313" key="2">
    <source>
        <dbReference type="EMBL" id="SVA60766.1"/>
    </source>
</evidence>
<dbReference type="AlphaFoldDB" id="A0A381X7M4"/>
<sequence length="37" mass="4020">MVATLLNLKGFHQAIKSHGDTFLKGTAPKTKPKNQTP</sequence>
<feature type="region of interest" description="Disordered" evidence="1">
    <location>
        <begin position="17"/>
        <end position="37"/>
    </location>
</feature>
<proteinExistence type="predicted"/>
<organism evidence="2">
    <name type="scientific">marine metagenome</name>
    <dbReference type="NCBI Taxonomy" id="408172"/>
    <lineage>
        <taxon>unclassified sequences</taxon>
        <taxon>metagenomes</taxon>
        <taxon>ecological metagenomes</taxon>
    </lineage>
</organism>
<evidence type="ECO:0000256" key="1">
    <source>
        <dbReference type="SAM" id="MobiDB-lite"/>
    </source>
</evidence>
<reference evidence="2" key="1">
    <citation type="submission" date="2018-05" db="EMBL/GenBank/DDBJ databases">
        <authorList>
            <person name="Lanie J.A."/>
            <person name="Ng W.-L."/>
            <person name="Kazmierczak K.M."/>
            <person name="Andrzejewski T.M."/>
            <person name="Davidsen T.M."/>
            <person name="Wayne K.J."/>
            <person name="Tettelin H."/>
            <person name="Glass J.I."/>
            <person name="Rusch D."/>
            <person name="Podicherti R."/>
            <person name="Tsui H.-C.T."/>
            <person name="Winkler M.E."/>
        </authorList>
    </citation>
    <scope>NUCLEOTIDE SEQUENCE</scope>
</reference>
<accession>A0A381X7M4</accession>
<protein>
    <submittedName>
        <fullName evidence="2">Uncharacterized protein</fullName>
    </submittedName>
</protein>
<dbReference type="EMBL" id="UINC01014200">
    <property type="protein sequence ID" value="SVA60766.1"/>
    <property type="molecule type" value="Genomic_DNA"/>
</dbReference>